<dbReference type="GO" id="GO:0031122">
    <property type="term" value="P:cytoplasmic microtubule organization"/>
    <property type="evidence" value="ECO:0007669"/>
    <property type="project" value="TreeGrafter"/>
</dbReference>
<evidence type="ECO:0000259" key="9">
    <source>
        <dbReference type="Pfam" id="PF17681"/>
    </source>
</evidence>
<protein>
    <recommendedName>
        <fullName evidence="6">Spindle pole body component</fullName>
    </recommendedName>
</protein>
<dbReference type="GO" id="GO:0000922">
    <property type="term" value="C:spindle pole"/>
    <property type="evidence" value="ECO:0007669"/>
    <property type="project" value="InterPro"/>
</dbReference>
<dbReference type="GO" id="GO:0051225">
    <property type="term" value="P:spindle assembly"/>
    <property type="evidence" value="ECO:0007669"/>
    <property type="project" value="TreeGrafter"/>
</dbReference>
<evidence type="ECO:0000259" key="8">
    <source>
        <dbReference type="Pfam" id="PF04130"/>
    </source>
</evidence>
<evidence type="ECO:0000313" key="10">
    <source>
        <dbReference type="EMBL" id="KAG9251591.1"/>
    </source>
</evidence>
<gene>
    <name evidence="10" type="ORF">F5Z01DRAFT_627092</name>
</gene>
<dbReference type="GO" id="GO:0051321">
    <property type="term" value="P:meiotic cell cycle"/>
    <property type="evidence" value="ECO:0007669"/>
    <property type="project" value="TreeGrafter"/>
</dbReference>
<comment type="subcellular location">
    <subcellularLocation>
        <location evidence="1 6">Cytoplasm</location>
        <location evidence="1 6">Cytoskeleton</location>
        <location evidence="1 6">Microtubule organizing center</location>
    </subcellularLocation>
</comment>
<reference evidence="10" key="1">
    <citation type="journal article" date="2021" name="IMA Fungus">
        <title>Genomic characterization of three marine fungi, including Emericellopsis atlantica sp. nov. with signatures of a generalist lifestyle and marine biomass degradation.</title>
        <authorList>
            <person name="Hagestad O.C."/>
            <person name="Hou L."/>
            <person name="Andersen J.H."/>
            <person name="Hansen E.H."/>
            <person name="Altermark B."/>
            <person name="Li C."/>
            <person name="Kuhnert E."/>
            <person name="Cox R.J."/>
            <person name="Crous P.W."/>
            <person name="Spatafora J.W."/>
            <person name="Lail K."/>
            <person name="Amirebrahimi M."/>
            <person name="Lipzen A."/>
            <person name="Pangilinan J."/>
            <person name="Andreopoulos W."/>
            <person name="Hayes R.D."/>
            <person name="Ng V."/>
            <person name="Grigoriev I.V."/>
            <person name="Jackson S.A."/>
            <person name="Sutton T.D.S."/>
            <person name="Dobson A.D.W."/>
            <person name="Rama T."/>
        </authorList>
    </citation>
    <scope>NUCLEOTIDE SEQUENCE</scope>
    <source>
        <strain evidence="10">TS7</strain>
    </source>
</reference>
<dbReference type="GO" id="GO:0051011">
    <property type="term" value="F:microtubule minus-end binding"/>
    <property type="evidence" value="ECO:0007669"/>
    <property type="project" value="TreeGrafter"/>
</dbReference>
<keyword evidence="11" id="KW-1185">Reference proteome</keyword>
<evidence type="ECO:0000256" key="7">
    <source>
        <dbReference type="SAM" id="MobiDB-lite"/>
    </source>
</evidence>
<evidence type="ECO:0000256" key="3">
    <source>
        <dbReference type="ARBA" id="ARBA00022490"/>
    </source>
</evidence>
<evidence type="ECO:0000256" key="1">
    <source>
        <dbReference type="ARBA" id="ARBA00004267"/>
    </source>
</evidence>
<keyword evidence="4 6" id="KW-0493">Microtubule</keyword>
<dbReference type="GO" id="GO:0043015">
    <property type="term" value="F:gamma-tubulin binding"/>
    <property type="evidence" value="ECO:0007669"/>
    <property type="project" value="InterPro"/>
</dbReference>
<dbReference type="Pfam" id="PF04130">
    <property type="entry name" value="GCP_C_terminal"/>
    <property type="match status" value="1"/>
</dbReference>
<keyword evidence="5 6" id="KW-0206">Cytoskeleton</keyword>
<dbReference type="PANTHER" id="PTHR19302:SF27">
    <property type="entry name" value="GAMMA-TUBULIN COMPLEX COMPONENT 4"/>
    <property type="match status" value="1"/>
</dbReference>
<comment type="similarity">
    <text evidence="2 6">Belongs to the TUBGCP family.</text>
</comment>
<dbReference type="OrthoDB" id="78652at2759"/>
<dbReference type="Pfam" id="PF17681">
    <property type="entry name" value="GCP_N_terminal"/>
    <property type="match status" value="1"/>
</dbReference>
<feature type="region of interest" description="Disordered" evidence="7">
    <location>
        <begin position="547"/>
        <end position="600"/>
    </location>
</feature>
<dbReference type="GO" id="GO:0044732">
    <property type="term" value="C:mitotic spindle pole body"/>
    <property type="evidence" value="ECO:0007669"/>
    <property type="project" value="TreeGrafter"/>
</dbReference>
<dbReference type="GO" id="GO:0000278">
    <property type="term" value="P:mitotic cell cycle"/>
    <property type="evidence" value="ECO:0007669"/>
    <property type="project" value="TreeGrafter"/>
</dbReference>
<comment type="caution">
    <text evidence="10">The sequence shown here is derived from an EMBL/GenBank/DDBJ whole genome shotgun (WGS) entry which is preliminary data.</text>
</comment>
<dbReference type="EMBL" id="MU251267">
    <property type="protein sequence ID" value="KAG9251591.1"/>
    <property type="molecule type" value="Genomic_DNA"/>
</dbReference>
<dbReference type="InterPro" id="IPR041470">
    <property type="entry name" value="GCP_N"/>
</dbReference>
<dbReference type="Gene3D" id="1.20.120.1900">
    <property type="entry name" value="Gamma-tubulin complex, C-terminal domain"/>
    <property type="match status" value="1"/>
</dbReference>
<dbReference type="Proteomes" id="UP000887229">
    <property type="component" value="Unassembled WGS sequence"/>
</dbReference>
<name>A0A9P7ZGP6_9HYPO</name>
<dbReference type="RefSeq" id="XP_046115515.1">
    <property type="nucleotide sequence ID" value="XM_046261521.1"/>
</dbReference>
<dbReference type="GO" id="GO:0005874">
    <property type="term" value="C:microtubule"/>
    <property type="evidence" value="ECO:0007669"/>
    <property type="project" value="UniProtKB-KW"/>
</dbReference>
<dbReference type="PANTHER" id="PTHR19302">
    <property type="entry name" value="GAMMA TUBULIN COMPLEX PROTEIN"/>
    <property type="match status" value="1"/>
</dbReference>
<dbReference type="InterPro" id="IPR042241">
    <property type="entry name" value="GCP_C_sf"/>
</dbReference>
<dbReference type="AlphaFoldDB" id="A0A9P7ZGP6"/>
<dbReference type="InterPro" id="IPR007259">
    <property type="entry name" value="GCP"/>
</dbReference>
<sequence length="755" mass="84797">MLHEILLSLSGHPSPLLQPDATFPPGVITPSERQLLSAAAHLSQTHVKIINATREISRDTQGSIIVRAVSAAVEDVHLRAFRRKVIEVEAKILNDDPSYVGAHNIVPLTAVVGEFSQWTRRMDWLWEFMQFMANREGRQAAQVIDHLRKEVQSGYRDIEDTAMSLVAVAEKAWLKQVSAWLLYGKLPSPGGHDFFVRMADDGDFIAEKTMLPEFVTTKTVTSMLFIGKCLNHPKVKKMIDSGLRGLGQLSVQLRQLSSLSHPLDRAAFSRTITAMRLDISETTLQNILPLSKVAEMLQLLRQFFLLGRGEFAMALIQEADQRTRNRWQRADNLAYEKGDALRNITVKDGEVAAVLARTWAVLTSMQGAHAEEDEEQELARDLLRLQIGKTTAPASRDPGIEPGMELDAEALQLMEQSPFRDLLFSAPVDLSIRLPSPLDMVLTPADLRLYSCANAYLLSMRRAHIRLTDLWKISSLRRHHPAPKGASQYAVELRERWSTRMMTMRSVWVTASAALFFLGETEAYFQTEVVAVLWEGFLAWLLQGQQTSQPSRPPTRATQEGGERETEDASTDEDEDLWLDCGSPRPRPNESGLKPTHDPQTISTAHARYLSTLAFRLLLTQPSFTVPLHSLLVHIDHLVTHTHRLHSIFTSIDLETDAGVVDAFADLPTEEAEVTALLSGVEKRVKDGIGNVIAGLRHLESDAAFMARWEGEELDGDEMDEEERSYRPSRVGGISRLLMKLDFGGWFGRQRQDWE</sequence>
<dbReference type="GeneID" id="70292424"/>
<dbReference type="InterPro" id="IPR040457">
    <property type="entry name" value="GCP_C"/>
</dbReference>
<evidence type="ECO:0000256" key="6">
    <source>
        <dbReference type="RuleBase" id="RU363050"/>
    </source>
</evidence>
<keyword evidence="3 6" id="KW-0963">Cytoplasm</keyword>
<dbReference type="GO" id="GO:0000930">
    <property type="term" value="C:gamma-tubulin complex"/>
    <property type="evidence" value="ECO:0007669"/>
    <property type="project" value="TreeGrafter"/>
</dbReference>
<dbReference type="GO" id="GO:0007020">
    <property type="term" value="P:microtubule nucleation"/>
    <property type="evidence" value="ECO:0007669"/>
    <property type="project" value="InterPro"/>
</dbReference>
<organism evidence="10 11">
    <name type="scientific">Emericellopsis atlantica</name>
    <dbReference type="NCBI Taxonomy" id="2614577"/>
    <lineage>
        <taxon>Eukaryota</taxon>
        <taxon>Fungi</taxon>
        <taxon>Dikarya</taxon>
        <taxon>Ascomycota</taxon>
        <taxon>Pezizomycotina</taxon>
        <taxon>Sordariomycetes</taxon>
        <taxon>Hypocreomycetidae</taxon>
        <taxon>Hypocreales</taxon>
        <taxon>Bionectriaceae</taxon>
        <taxon>Emericellopsis</taxon>
    </lineage>
</organism>
<evidence type="ECO:0000313" key="11">
    <source>
        <dbReference type="Proteomes" id="UP000887229"/>
    </source>
</evidence>
<evidence type="ECO:0000256" key="2">
    <source>
        <dbReference type="ARBA" id="ARBA00010337"/>
    </source>
</evidence>
<evidence type="ECO:0000256" key="5">
    <source>
        <dbReference type="ARBA" id="ARBA00023212"/>
    </source>
</evidence>
<accession>A0A9P7ZGP6</accession>
<evidence type="ECO:0000256" key="4">
    <source>
        <dbReference type="ARBA" id="ARBA00022701"/>
    </source>
</evidence>
<feature type="domain" description="Gamma tubulin complex component C-terminal" evidence="8">
    <location>
        <begin position="295"/>
        <end position="747"/>
    </location>
</feature>
<feature type="domain" description="Gamma tubulin complex component protein N-terminal" evidence="9">
    <location>
        <begin position="2"/>
        <end position="284"/>
    </location>
</feature>
<feature type="compositionally biased region" description="Acidic residues" evidence="7">
    <location>
        <begin position="565"/>
        <end position="578"/>
    </location>
</feature>
<proteinExistence type="inferred from homology"/>